<dbReference type="AlphaFoldDB" id="A0A5J4F8M7"/>
<proteinExistence type="predicted"/>
<dbReference type="Proteomes" id="UP000376575">
    <property type="component" value="Unassembled WGS sequence"/>
</dbReference>
<comment type="caution">
    <text evidence="1">The sequence shown here is derived from an EMBL/GenBank/DDBJ whole genome shotgun (WGS) entry which is preliminary data.</text>
</comment>
<gene>
    <name evidence="1" type="ORF">MiAbW_02199</name>
</gene>
<organism evidence="1 2">
    <name type="scientific">Microcystis aeruginosa NIES-4325</name>
    <dbReference type="NCBI Taxonomy" id="2569534"/>
    <lineage>
        <taxon>Bacteria</taxon>
        <taxon>Bacillati</taxon>
        <taxon>Cyanobacteriota</taxon>
        <taxon>Cyanophyceae</taxon>
        <taxon>Oscillatoriophycideae</taxon>
        <taxon>Chroococcales</taxon>
        <taxon>Microcystaceae</taxon>
        <taxon>Microcystis</taxon>
    </lineage>
</organism>
<evidence type="ECO:0000313" key="2">
    <source>
        <dbReference type="Proteomes" id="UP000376575"/>
    </source>
</evidence>
<reference evidence="1 2" key="1">
    <citation type="journal article" date="2019" name="FEMS Microbiol. Lett.">
        <title>A novel salt-tolerant genotype illuminates the sucrose gene evolution in freshwater bloom-forming cyanobacterium Microcystis aeruginosa.</title>
        <authorList>
            <person name="Tanabe Y."/>
            <person name="Yamaguchi H."/>
            <person name="Sano T."/>
            <person name="Kawachi M."/>
        </authorList>
    </citation>
    <scope>NUCLEOTIDE SEQUENCE [LARGE SCALE GENOMIC DNA]</scope>
    <source>
        <strain evidence="1 2">NIES-4325</strain>
    </source>
</reference>
<protein>
    <submittedName>
        <fullName evidence="1">Uncharacterized protein</fullName>
    </submittedName>
</protein>
<evidence type="ECO:0000313" key="1">
    <source>
        <dbReference type="EMBL" id="GEA27632.1"/>
    </source>
</evidence>
<dbReference type="EMBL" id="BJKP01000018">
    <property type="protein sequence ID" value="GEA27632.1"/>
    <property type="molecule type" value="Genomic_DNA"/>
</dbReference>
<sequence>MIEDVFDSNFNDFLAENSLGITKKMQSHLKQIFGRCSPLAQQIALELSKVAQPLSREELKNNLDLSAGDLINGLQSLQQRYLIQREQNRFQLSSIFKEYIKSYRFPKI</sequence>
<name>A0A5J4F8M7_MICAE</name>
<accession>A0A5J4F8M7</accession>